<keyword evidence="7 14" id="KW-0812">Transmembrane</keyword>
<comment type="subcellular location">
    <subcellularLocation>
        <location evidence="14">Endoplasmic reticulum membrane</location>
        <topology evidence="14">Multi-pass membrane protein</topology>
    </subcellularLocation>
    <subcellularLocation>
        <location evidence="14">Mitochondrion membrane</location>
        <topology evidence="14">Multi-pass membrane protein</topology>
    </subcellularLocation>
</comment>
<feature type="topological domain" description="Lumenal" evidence="14">
    <location>
        <begin position="1"/>
        <end position="6"/>
    </location>
</feature>
<dbReference type="PROSITE" id="PS51599">
    <property type="entry name" value="SAM_PEMT_PEM2"/>
    <property type="match status" value="1"/>
</dbReference>
<dbReference type="PANTHER" id="PTHR15458">
    <property type="entry name" value="PHOSPHATIDYLETHANOLAMINE N-METHYLTRANSFERASE"/>
    <property type="match status" value="1"/>
</dbReference>
<organism evidence="16 17">
    <name type="scientific">Smittium mucronatum</name>
    <dbReference type="NCBI Taxonomy" id="133383"/>
    <lineage>
        <taxon>Eukaryota</taxon>
        <taxon>Fungi</taxon>
        <taxon>Fungi incertae sedis</taxon>
        <taxon>Zoopagomycota</taxon>
        <taxon>Kickxellomycotina</taxon>
        <taxon>Harpellomycetes</taxon>
        <taxon>Harpellales</taxon>
        <taxon>Legeriomycetaceae</taxon>
        <taxon>Smittium</taxon>
    </lineage>
</organism>
<keyword evidence="14" id="KW-0496">Mitochondrion</keyword>
<dbReference type="Gene3D" id="1.20.120.1630">
    <property type="match status" value="1"/>
</dbReference>
<comment type="pathway">
    <text evidence="1 14">Phospholipid metabolism; phosphatidylcholine biosynthesis.</text>
</comment>
<dbReference type="GO" id="GO:0000773">
    <property type="term" value="F:phosphatidyl-N-methylethanolamine N-methyltransferase activity"/>
    <property type="evidence" value="ECO:0007669"/>
    <property type="project" value="UniProtKB-UniRule"/>
</dbReference>
<keyword evidence="6 14" id="KW-0949">S-adenosyl-L-methionine</keyword>
<evidence type="ECO:0000256" key="7">
    <source>
        <dbReference type="ARBA" id="ARBA00022692"/>
    </source>
</evidence>
<evidence type="ECO:0000256" key="15">
    <source>
        <dbReference type="SAM" id="Phobius"/>
    </source>
</evidence>
<dbReference type="UniPathway" id="UPA00753"/>
<dbReference type="InterPro" id="IPR024960">
    <property type="entry name" value="PEMT/MFAP"/>
</dbReference>
<keyword evidence="5 14" id="KW-0808">Transferase</keyword>
<dbReference type="EC" id="2.1.1.71" evidence="14"/>
<dbReference type="GO" id="GO:0032259">
    <property type="term" value="P:methylation"/>
    <property type="evidence" value="ECO:0007669"/>
    <property type="project" value="UniProtKB-KW"/>
</dbReference>
<evidence type="ECO:0000256" key="2">
    <source>
        <dbReference type="ARBA" id="ARBA00005189"/>
    </source>
</evidence>
<dbReference type="OrthoDB" id="8300106at2759"/>
<evidence type="ECO:0000256" key="14">
    <source>
        <dbReference type="HAMAP-Rule" id="MF_03216"/>
    </source>
</evidence>
<keyword evidence="13 14" id="KW-1208">Phospholipid metabolism</keyword>
<gene>
    <name evidence="16" type="ORF">AYI68_g1709</name>
</gene>
<accession>A0A1R0H4X0</accession>
<comment type="caution">
    <text evidence="14">Lacks conserved residue(s) required for the propagation of feature annotation.</text>
</comment>
<evidence type="ECO:0000256" key="1">
    <source>
        <dbReference type="ARBA" id="ARBA00004969"/>
    </source>
</evidence>
<evidence type="ECO:0000256" key="9">
    <source>
        <dbReference type="ARBA" id="ARBA00022989"/>
    </source>
</evidence>
<evidence type="ECO:0000256" key="8">
    <source>
        <dbReference type="ARBA" id="ARBA00022824"/>
    </source>
</evidence>
<feature type="transmembrane region" description="Helical" evidence="15">
    <location>
        <begin position="85"/>
        <end position="106"/>
    </location>
</feature>
<comment type="catalytic activity">
    <reaction evidence="14">
        <text>a 1,2-diacyl-sn-glycero-3-phospho-N,N-dimethylethanolamine + S-adenosyl-L-methionine = a 1,2-diacyl-sn-glycero-3-phosphocholine + S-adenosyl-L-homocysteine + H(+)</text>
        <dbReference type="Rhea" id="RHEA:32739"/>
        <dbReference type="ChEBI" id="CHEBI:15378"/>
        <dbReference type="ChEBI" id="CHEBI:57643"/>
        <dbReference type="ChEBI" id="CHEBI:57856"/>
        <dbReference type="ChEBI" id="CHEBI:59789"/>
        <dbReference type="ChEBI" id="CHEBI:64572"/>
    </reaction>
</comment>
<evidence type="ECO:0000256" key="10">
    <source>
        <dbReference type="ARBA" id="ARBA00023098"/>
    </source>
</evidence>
<dbReference type="GO" id="GO:0031966">
    <property type="term" value="C:mitochondrial membrane"/>
    <property type="evidence" value="ECO:0007669"/>
    <property type="project" value="UniProtKB-SubCell"/>
</dbReference>
<evidence type="ECO:0000256" key="4">
    <source>
        <dbReference type="ARBA" id="ARBA00022603"/>
    </source>
</evidence>
<evidence type="ECO:0000256" key="3">
    <source>
        <dbReference type="ARBA" id="ARBA00022516"/>
    </source>
</evidence>
<feature type="topological domain" description="Lumenal" evidence="14">
    <location>
        <begin position="45"/>
        <end position="87"/>
    </location>
</feature>
<keyword evidence="12 14" id="KW-0594">Phospholipid biosynthesis</keyword>
<reference evidence="16 17" key="1">
    <citation type="journal article" date="2016" name="Mol. Biol. Evol.">
        <title>Genome-Wide Survey of Gut Fungi (Harpellales) Reveals the First Horizontally Transferred Ubiquitin Gene from a Mosquito Host.</title>
        <authorList>
            <person name="Wang Y."/>
            <person name="White M.M."/>
            <person name="Kvist S."/>
            <person name="Moncalvo J.M."/>
        </authorList>
    </citation>
    <scope>NUCLEOTIDE SEQUENCE [LARGE SCALE GENOMIC DNA]</scope>
    <source>
        <strain evidence="16 17">ALG-7-W6</strain>
    </source>
</reference>
<feature type="transmembrane region" description="Helical" evidence="15">
    <location>
        <begin position="6"/>
        <end position="25"/>
    </location>
</feature>
<dbReference type="Pfam" id="PF04191">
    <property type="entry name" value="PEMT"/>
    <property type="match status" value="1"/>
</dbReference>
<keyword evidence="8 14" id="KW-0256">Endoplasmic reticulum</keyword>
<keyword evidence="9 14" id="KW-1133">Transmembrane helix</keyword>
<feature type="intramembrane region" description="Helical" evidence="14">
    <location>
        <begin position="7"/>
        <end position="27"/>
    </location>
</feature>
<comment type="function">
    <text evidence="14">Catalyzes the second two steps of the methylation pathway of phosphatidylcholine biosynthesis, the SAM-dependent methylation of phosphatidylmonomethylethanolamine (PMME) to phosphatidyldimethylethanolamine (PDME) and of PDME to phosphatidylcholine (PC).</text>
</comment>
<evidence type="ECO:0000256" key="12">
    <source>
        <dbReference type="ARBA" id="ARBA00023209"/>
    </source>
</evidence>
<name>A0A1R0H4X0_9FUNG</name>
<sequence length="132" mass="14991">MFSLFSNNFLVSVFSIAFNPIFWNLTARYGGVLVVSSTYALGFTGTYLGDYFGILMKERVTSFPFNVVEHPMYIGSTLNFLGFAIYYRSMSGYLLTIWVALCYVVASKYEQEFTSMIYSNASKAKEAQNKED</sequence>
<dbReference type="HAMAP" id="MF_03216">
    <property type="entry name" value="PLMT"/>
    <property type="match status" value="1"/>
</dbReference>
<comment type="pathway">
    <text evidence="2">Lipid metabolism.</text>
</comment>
<keyword evidence="11 14" id="KW-0472">Membrane</keyword>
<feature type="transmembrane region" description="Helical" evidence="15">
    <location>
        <begin position="32"/>
        <end position="54"/>
    </location>
</feature>
<keyword evidence="10 14" id="KW-0443">Lipid metabolism</keyword>
<dbReference type="GO" id="GO:0005789">
    <property type="term" value="C:endoplasmic reticulum membrane"/>
    <property type="evidence" value="ECO:0007669"/>
    <property type="project" value="UniProtKB-SubCell"/>
</dbReference>
<comment type="similarity">
    <text evidence="14">Belongs to the class VI-like SAM-binding methyltransferase superfamily. PEMT/PEM2 methyltransferase family.</text>
</comment>
<feature type="binding site" evidence="14">
    <location>
        <begin position="110"/>
        <end position="111"/>
    </location>
    <ligand>
        <name>S-adenosyl-L-methionine</name>
        <dbReference type="ChEBI" id="CHEBI:59789"/>
    </ligand>
</feature>
<feature type="topological domain" description="Cytoplasmic" evidence="14">
    <location>
        <begin position="109"/>
        <end position="132"/>
    </location>
</feature>
<dbReference type="EMBL" id="LSSL01000607">
    <property type="protein sequence ID" value="OLY84128.1"/>
    <property type="molecule type" value="Genomic_DNA"/>
</dbReference>
<evidence type="ECO:0000256" key="13">
    <source>
        <dbReference type="ARBA" id="ARBA00023264"/>
    </source>
</evidence>
<evidence type="ECO:0000256" key="11">
    <source>
        <dbReference type="ARBA" id="ARBA00023136"/>
    </source>
</evidence>
<comment type="catalytic activity">
    <reaction evidence="14">
        <text>a 1,2-diacyl-sn-glycero-3-phospho-N-methylethanolamine + S-adenosyl-L-methionine = a 1,2-diacyl-sn-glycero-3-phospho-N,N-dimethylethanolamine + S-adenosyl-L-homocysteine + H(+)</text>
        <dbReference type="Rhea" id="RHEA:32735"/>
        <dbReference type="ChEBI" id="CHEBI:15378"/>
        <dbReference type="ChEBI" id="CHEBI:57856"/>
        <dbReference type="ChEBI" id="CHEBI:59789"/>
        <dbReference type="ChEBI" id="CHEBI:64572"/>
        <dbReference type="ChEBI" id="CHEBI:64573"/>
        <dbReference type="EC" id="2.1.1.71"/>
    </reaction>
</comment>
<dbReference type="STRING" id="133383.A0A1R0H4X0"/>
<keyword evidence="3 14" id="KW-0444">Lipid biosynthesis</keyword>
<dbReference type="InterPro" id="IPR007318">
    <property type="entry name" value="Phopholipid_MeTrfase"/>
</dbReference>
<dbReference type="PANTHER" id="PTHR15458:SF5">
    <property type="entry name" value="PHOSPHATIDYLETHANOLAMINE N-METHYLTRANSFERASE"/>
    <property type="match status" value="1"/>
</dbReference>
<evidence type="ECO:0000256" key="6">
    <source>
        <dbReference type="ARBA" id="ARBA00022691"/>
    </source>
</evidence>
<dbReference type="GO" id="GO:0006656">
    <property type="term" value="P:phosphatidylcholine biosynthetic process"/>
    <property type="evidence" value="ECO:0007669"/>
    <property type="project" value="UniProtKB-UniRule"/>
</dbReference>
<evidence type="ECO:0000256" key="5">
    <source>
        <dbReference type="ARBA" id="ARBA00022679"/>
    </source>
</evidence>
<comment type="caution">
    <text evidence="16">The sequence shown here is derived from an EMBL/GenBank/DDBJ whole genome shotgun (WGS) entry which is preliminary data.</text>
</comment>
<proteinExistence type="inferred from homology"/>
<evidence type="ECO:0000313" key="16">
    <source>
        <dbReference type="EMBL" id="OLY84128.1"/>
    </source>
</evidence>
<keyword evidence="17" id="KW-1185">Reference proteome</keyword>
<dbReference type="AlphaFoldDB" id="A0A1R0H4X0"/>
<protein>
    <recommendedName>
        <fullName evidence="14">Phosphatidyl-N-methylethanolamine N-methyltransferase</fullName>
        <ecNumber evidence="14">2.1.1.71</ecNumber>
    </recommendedName>
    <alternativeName>
        <fullName evidence="14">Phospholipid methyltransferase</fullName>
        <shortName evidence="14">PLMT</shortName>
    </alternativeName>
</protein>
<evidence type="ECO:0000313" key="17">
    <source>
        <dbReference type="Proteomes" id="UP000187455"/>
    </source>
</evidence>
<keyword evidence="4 14" id="KW-0489">Methyltransferase</keyword>
<dbReference type="Proteomes" id="UP000187455">
    <property type="component" value="Unassembled WGS sequence"/>
</dbReference>